<dbReference type="EMBL" id="JAEAOA010000712">
    <property type="protein sequence ID" value="KAK3611958.1"/>
    <property type="molecule type" value="Genomic_DNA"/>
</dbReference>
<protein>
    <submittedName>
        <fullName evidence="1">Uncharacterized protein</fullName>
    </submittedName>
</protein>
<reference evidence="1" key="2">
    <citation type="journal article" date="2021" name="Genome Biol. Evol.">
        <title>Developing a high-quality reference genome for a parasitic bivalve with doubly uniparental inheritance (Bivalvia: Unionida).</title>
        <authorList>
            <person name="Smith C.H."/>
        </authorList>
    </citation>
    <scope>NUCLEOTIDE SEQUENCE</scope>
    <source>
        <strain evidence="1">CHS0354</strain>
        <tissue evidence="1">Mantle</tissue>
    </source>
</reference>
<keyword evidence="2" id="KW-1185">Reference proteome</keyword>
<sequence length="107" mass="12520">MLPRALNLGCLGQQYFPHIHYEYFIGDQHNQHKFGTNSSFNLFYLDPNIQAIYGNQPHKKKQTLKVFKVTIALLLGSLVLQVTSVNKYDQPLINVRYFNYVNCNYLH</sequence>
<evidence type="ECO:0000313" key="2">
    <source>
        <dbReference type="Proteomes" id="UP001195483"/>
    </source>
</evidence>
<reference evidence="1" key="3">
    <citation type="submission" date="2023-05" db="EMBL/GenBank/DDBJ databases">
        <authorList>
            <person name="Smith C.H."/>
        </authorList>
    </citation>
    <scope>NUCLEOTIDE SEQUENCE</scope>
    <source>
        <strain evidence="1">CHS0354</strain>
        <tissue evidence="1">Mantle</tissue>
    </source>
</reference>
<evidence type="ECO:0000313" key="1">
    <source>
        <dbReference type="EMBL" id="KAK3611958.1"/>
    </source>
</evidence>
<proteinExistence type="predicted"/>
<reference evidence="1" key="1">
    <citation type="journal article" date="2021" name="Genome Biol. Evol.">
        <title>A High-Quality Reference Genome for a Parasitic Bivalve with Doubly Uniparental Inheritance (Bivalvia: Unionida).</title>
        <authorList>
            <person name="Smith C.H."/>
        </authorList>
    </citation>
    <scope>NUCLEOTIDE SEQUENCE</scope>
    <source>
        <strain evidence="1">CHS0354</strain>
    </source>
</reference>
<dbReference type="Proteomes" id="UP001195483">
    <property type="component" value="Unassembled WGS sequence"/>
</dbReference>
<comment type="caution">
    <text evidence="1">The sequence shown here is derived from an EMBL/GenBank/DDBJ whole genome shotgun (WGS) entry which is preliminary data.</text>
</comment>
<accession>A0AAE0TL49</accession>
<gene>
    <name evidence="1" type="ORF">CHS0354_011616</name>
</gene>
<name>A0AAE0TL49_9BIVA</name>
<organism evidence="1 2">
    <name type="scientific">Potamilus streckersoni</name>
    <dbReference type="NCBI Taxonomy" id="2493646"/>
    <lineage>
        <taxon>Eukaryota</taxon>
        <taxon>Metazoa</taxon>
        <taxon>Spiralia</taxon>
        <taxon>Lophotrochozoa</taxon>
        <taxon>Mollusca</taxon>
        <taxon>Bivalvia</taxon>
        <taxon>Autobranchia</taxon>
        <taxon>Heteroconchia</taxon>
        <taxon>Palaeoheterodonta</taxon>
        <taxon>Unionida</taxon>
        <taxon>Unionoidea</taxon>
        <taxon>Unionidae</taxon>
        <taxon>Ambleminae</taxon>
        <taxon>Lampsilini</taxon>
        <taxon>Potamilus</taxon>
    </lineage>
</organism>
<dbReference type="AlphaFoldDB" id="A0AAE0TL49"/>